<dbReference type="InterPro" id="IPR015421">
    <property type="entry name" value="PyrdxlP-dep_Trfase_major"/>
</dbReference>
<dbReference type="GO" id="GO:0008483">
    <property type="term" value="F:transaminase activity"/>
    <property type="evidence" value="ECO:0007669"/>
    <property type="project" value="UniProtKB-KW"/>
</dbReference>
<evidence type="ECO:0000256" key="2">
    <source>
        <dbReference type="ARBA" id="ARBA00007441"/>
    </source>
</evidence>
<dbReference type="CDD" id="cd00609">
    <property type="entry name" value="AAT_like"/>
    <property type="match status" value="1"/>
</dbReference>
<protein>
    <recommendedName>
        <fullName evidence="6">Aminotransferase</fullName>
        <ecNumber evidence="6">2.6.1.-</ecNumber>
    </recommendedName>
</protein>
<dbReference type="PROSITE" id="PS00105">
    <property type="entry name" value="AA_TRANSFER_CLASS_1"/>
    <property type="match status" value="1"/>
</dbReference>
<evidence type="ECO:0000256" key="6">
    <source>
        <dbReference type="RuleBase" id="RU000481"/>
    </source>
</evidence>
<dbReference type="InterPro" id="IPR050596">
    <property type="entry name" value="AspAT/PAT-like"/>
</dbReference>
<organism evidence="8 9">
    <name type="scientific">Candidatus Syntrophonatronum acetioxidans</name>
    <dbReference type="NCBI Taxonomy" id="1795816"/>
    <lineage>
        <taxon>Bacteria</taxon>
        <taxon>Bacillati</taxon>
        <taxon>Bacillota</taxon>
        <taxon>Clostridia</taxon>
        <taxon>Eubacteriales</taxon>
        <taxon>Syntrophomonadaceae</taxon>
        <taxon>Candidatus Syntrophonatronum</taxon>
    </lineage>
</organism>
<keyword evidence="5" id="KW-0663">Pyridoxal phosphate</keyword>
<evidence type="ECO:0000256" key="1">
    <source>
        <dbReference type="ARBA" id="ARBA00001933"/>
    </source>
</evidence>
<dbReference type="Pfam" id="PF00155">
    <property type="entry name" value="Aminotran_1_2"/>
    <property type="match status" value="1"/>
</dbReference>
<evidence type="ECO:0000313" key="9">
    <source>
        <dbReference type="Proteomes" id="UP000285138"/>
    </source>
</evidence>
<dbReference type="EC" id="2.6.1.-" evidence="6"/>
<dbReference type="InterPro" id="IPR004838">
    <property type="entry name" value="NHTrfase_class1_PyrdxlP-BS"/>
</dbReference>
<comment type="similarity">
    <text evidence="2 6">Belongs to the class-I pyridoxal-phosphate-dependent aminotransferase family.</text>
</comment>
<dbReference type="EMBL" id="QZAA01000088">
    <property type="protein sequence ID" value="RQD77046.1"/>
    <property type="molecule type" value="Genomic_DNA"/>
</dbReference>
<dbReference type="PANTHER" id="PTHR46383:SF2">
    <property type="entry name" value="AMINOTRANSFERASE"/>
    <property type="match status" value="1"/>
</dbReference>
<dbReference type="PANTHER" id="PTHR46383">
    <property type="entry name" value="ASPARTATE AMINOTRANSFERASE"/>
    <property type="match status" value="1"/>
</dbReference>
<dbReference type="InterPro" id="IPR004839">
    <property type="entry name" value="Aminotransferase_I/II_large"/>
</dbReference>
<dbReference type="Gene3D" id="3.40.640.10">
    <property type="entry name" value="Type I PLP-dependent aspartate aminotransferase-like (Major domain)"/>
    <property type="match status" value="1"/>
</dbReference>
<dbReference type="Proteomes" id="UP000285138">
    <property type="component" value="Unassembled WGS sequence"/>
</dbReference>
<evidence type="ECO:0000259" key="7">
    <source>
        <dbReference type="Pfam" id="PF00155"/>
    </source>
</evidence>
<evidence type="ECO:0000256" key="4">
    <source>
        <dbReference type="ARBA" id="ARBA00022679"/>
    </source>
</evidence>
<dbReference type="InterPro" id="IPR015424">
    <property type="entry name" value="PyrdxlP-dep_Trfase"/>
</dbReference>
<dbReference type="GO" id="GO:0006520">
    <property type="term" value="P:amino acid metabolic process"/>
    <property type="evidence" value="ECO:0007669"/>
    <property type="project" value="InterPro"/>
</dbReference>
<accession>A0A424YGG7</accession>
<gene>
    <name evidence="8" type="ORF">D5R97_03145</name>
</gene>
<comment type="caution">
    <text evidence="8">The sequence shown here is derived from an EMBL/GenBank/DDBJ whole genome shotgun (WGS) entry which is preliminary data.</text>
</comment>
<evidence type="ECO:0000256" key="3">
    <source>
        <dbReference type="ARBA" id="ARBA00022576"/>
    </source>
</evidence>
<comment type="cofactor">
    <cofactor evidence="1 6">
        <name>pyridoxal 5'-phosphate</name>
        <dbReference type="ChEBI" id="CHEBI:597326"/>
    </cofactor>
</comment>
<feature type="domain" description="Aminotransferase class I/classII large" evidence="7">
    <location>
        <begin position="24"/>
        <end position="365"/>
    </location>
</feature>
<evidence type="ECO:0000313" key="8">
    <source>
        <dbReference type="EMBL" id="RQD77046.1"/>
    </source>
</evidence>
<dbReference type="GO" id="GO:0030170">
    <property type="term" value="F:pyridoxal phosphate binding"/>
    <property type="evidence" value="ECO:0007669"/>
    <property type="project" value="InterPro"/>
</dbReference>
<sequence>MRISPFMVMEVLERAKELESSGKSIIHLEIGEPDFDTPEPVKEAAARAIQKGDTRYTPSLGKKELREDIAHYYYNTYGVDISPERVIVTMGSSSAMLLAFSALLEEGGEIIVSNPCYACYPNFILYAGGVPREVKVYEEKGFKFHGEDLIKFCNQDTKALVINSPANPTGNVFSKKELEDIAHLGHYIISDEVYHGLNYEGRDHTILEVCDKSFVINSFSKKYAMTGWRLGYVIVPPEYLRYMQVLQQNFFISASSFVQEAGRAALKNCDEHVDHMVRIYNKRRQYLLGRLDKMGLGVQVEPTGAFYALANVKNFSIDSYQLAFELLDKAGVAVTPGIDFGSNGEGYLRISYANSLENIKEGMDRMESFFRKDHEI</sequence>
<reference evidence="8 9" key="1">
    <citation type="submission" date="2018-08" db="EMBL/GenBank/DDBJ databases">
        <title>The metabolism and importance of syntrophic acetate oxidation coupled to methane or sulfide production in haloalkaline environments.</title>
        <authorList>
            <person name="Timmers P.H.A."/>
            <person name="Vavourakis C.D."/>
            <person name="Sorokin D.Y."/>
            <person name="Sinninghe Damste J.S."/>
            <person name="Muyzer G."/>
            <person name="Stams A.J.M."/>
            <person name="Plugge C.M."/>
        </authorList>
    </citation>
    <scope>NUCLEOTIDE SEQUENCE [LARGE SCALE GENOMIC DNA]</scope>
    <source>
        <strain evidence="8">MSAO_Bac1</strain>
    </source>
</reference>
<name>A0A424YGG7_9FIRM</name>
<proteinExistence type="inferred from homology"/>
<dbReference type="AlphaFoldDB" id="A0A424YGG7"/>
<evidence type="ECO:0000256" key="5">
    <source>
        <dbReference type="ARBA" id="ARBA00022898"/>
    </source>
</evidence>
<dbReference type="SUPFAM" id="SSF53383">
    <property type="entry name" value="PLP-dependent transferases"/>
    <property type="match status" value="1"/>
</dbReference>
<keyword evidence="4 6" id="KW-0808">Transferase</keyword>
<keyword evidence="3 6" id="KW-0032">Aminotransferase</keyword>